<organism evidence="3 4">
    <name type="scientific">Pseudolysinimonas yzui</name>
    <dbReference type="NCBI Taxonomy" id="2708254"/>
    <lineage>
        <taxon>Bacteria</taxon>
        <taxon>Bacillati</taxon>
        <taxon>Actinomycetota</taxon>
        <taxon>Actinomycetes</taxon>
        <taxon>Micrococcales</taxon>
        <taxon>Microbacteriaceae</taxon>
        <taxon>Pseudolysinimonas</taxon>
    </lineage>
</organism>
<dbReference type="CDD" id="cd21112">
    <property type="entry name" value="alphaLP-like"/>
    <property type="match status" value="1"/>
</dbReference>
<dbReference type="Gene3D" id="3.40.50.12090">
    <property type="match status" value="2"/>
</dbReference>
<proteinExistence type="predicted"/>
<dbReference type="InterPro" id="IPR001254">
    <property type="entry name" value="Trypsin_dom"/>
</dbReference>
<reference evidence="3" key="2">
    <citation type="submission" date="2020-09" db="EMBL/GenBank/DDBJ databases">
        <authorList>
            <person name="Sun Q."/>
            <person name="Zhou Y."/>
        </authorList>
    </citation>
    <scope>NUCLEOTIDE SEQUENCE</scope>
    <source>
        <strain evidence="3">CGMCC 1.16548</strain>
    </source>
</reference>
<keyword evidence="1" id="KW-0812">Transmembrane</keyword>
<dbReference type="RefSeq" id="WP_191282875.1">
    <property type="nucleotide sequence ID" value="NZ_BNAI01000002.1"/>
</dbReference>
<dbReference type="InterPro" id="IPR043504">
    <property type="entry name" value="Peptidase_S1_PA_chymotrypsin"/>
</dbReference>
<sequence>MNALRLARVGEAFADEGIFLVGRRLFTSAVAVATLVVSAALVPGVIANAAPVTDPDVEQMDEYSPAMFAQQAAQLPAELIEALDRDVDVTGAEYLAEAAAATQAVLVVESLEEDAGIDVLGSRMEGTELVVNVGDEAAAAVVEDAGATAELGEPEPFVLDKPIRTTTDLWDGQAYYWSDDPLDQSGYVCTTGFQGFNDTTGDPEFVTAGHCLEGAEGIVGPVSALVLSAPNTVTGFFDIGAPLVSTRKWGTGAGNVNYDVSRIAVTEAGVTPQPGVLTWGYGAGAPGATPRTYITGQTATIVGATLCASGMRTGWRCGPILEVDYDANSFVDENGDPLPDLHVNSIVAQVCTLPGDSGGSAIVGTNAVGITSWSTADGASCQSTDVAGFFPMVSTDGAKATVATAYTDWELEVRPETPGITTAQGAVNPTTLTGTVPLSARTATNSVIVTFEDGSILSDSSVTSGTWSVDVSSVAAGLHTFTAVTQYGANSFSSPANGYFSKGVTVARLTGTDRWGTSIDIAQEFTAPVPVLYLTTGLNYPDALSSGPAAAHLGGPVMLVQPSGVSQVVLDQIVALQPERVIVLGGENSVSATSFAQIDEAVFDATGVNAERITGPDRFATSRAIARDAFLDSDTDPGGSTVAYISNGLNFPDALSAGGAAASVDAPVILVNGPASTVPTETIDLLTDLGVTEIVVTGGTNSVSAGIFAQLDAEFSTVIRQTGADRFGTSAAVNAYRFSPTETRALLATGTNYPDALAGSALAGEWGAPLYITVQNCIRAEIYAELARLKVTEVSLLGNTPSLSAEVAALKRC</sequence>
<dbReference type="Pfam" id="PF00089">
    <property type="entry name" value="Trypsin"/>
    <property type="match status" value="1"/>
</dbReference>
<evidence type="ECO:0000259" key="2">
    <source>
        <dbReference type="Pfam" id="PF00089"/>
    </source>
</evidence>
<dbReference type="InterPro" id="IPR018114">
    <property type="entry name" value="TRYPSIN_HIS"/>
</dbReference>
<keyword evidence="1" id="KW-0472">Membrane</keyword>
<dbReference type="InterPro" id="IPR009003">
    <property type="entry name" value="Peptidase_S1_PA"/>
</dbReference>
<evidence type="ECO:0000313" key="4">
    <source>
        <dbReference type="Proteomes" id="UP000617531"/>
    </source>
</evidence>
<feature type="transmembrane region" description="Helical" evidence="1">
    <location>
        <begin position="25"/>
        <end position="46"/>
    </location>
</feature>
<dbReference type="EMBL" id="BNAI01000002">
    <property type="protein sequence ID" value="GHF15358.1"/>
    <property type="molecule type" value="Genomic_DNA"/>
</dbReference>
<dbReference type="PROSITE" id="PS00134">
    <property type="entry name" value="TRYPSIN_HIS"/>
    <property type="match status" value="1"/>
</dbReference>
<dbReference type="GO" id="GO:0006508">
    <property type="term" value="P:proteolysis"/>
    <property type="evidence" value="ECO:0007669"/>
    <property type="project" value="InterPro"/>
</dbReference>
<dbReference type="InterPro" id="IPR051922">
    <property type="entry name" value="Bact_Sporulation_Assoc"/>
</dbReference>
<keyword evidence="1" id="KW-1133">Transmembrane helix</keyword>
<comment type="caution">
    <text evidence="3">The sequence shown here is derived from an EMBL/GenBank/DDBJ whole genome shotgun (WGS) entry which is preliminary data.</text>
</comment>
<reference evidence="3" key="1">
    <citation type="journal article" date="2014" name="Int. J. Syst. Evol. Microbiol.">
        <title>Complete genome sequence of Corynebacterium casei LMG S-19264T (=DSM 44701T), isolated from a smear-ripened cheese.</title>
        <authorList>
            <consortium name="US DOE Joint Genome Institute (JGI-PGF)"/>
            <person name="Walter F."/>
            <person name="Albersmeier A."/>
            <person name="Kalinowski J."/>
            <person name="Ruckert C."/>
        </authorList>
    </citation>
    <scope>NUCLEOTIDE SEQUENCE</scope>
    <source>
        <strain evidence="3">CGMCC 1.16548</strain>
    </source>
</reference>
<dbReference type="Gene3D" id="2.40.10.10">
    <property type="entry name" value="Trypsin-like serine proteases"/>
    <property type="match status" value="2"/>
</dbReference>
<evidence type="ECO:0000256" key="1">
    <source>
        <dbReference type="SAM" id="Phobius"/>
    </source>
</evidence>
<name>A0A8J3M024_9MICO</name>
<feature type="domain" description="Peptidase S1" evidence="2">
    <location>
        <begin position="205"/>
        <end position="390"/>
    </location>
</feature>
<dbReference type="GO" id="GO:0004252">
    <property type="term" value="F:serine-type endopeptidase activity"/>
    <property type="evidence" value="ECO:0007669"/>
    <property type="project" value="InterPro"/>
</dbReference>
<dbReference type="Pfam" id="PF04122">
    <property type="entry name" value="CW_binding_2"/>
    <property type="match status" value="3"/>
</dbReference>
<dbReference type="InterPro" id="IPR007253">
    <property type="entry name" value="Cell_wall-bd_2"/>
</dbReference>
<protein>
    <recommendedName>
        <fullName evidence="2">Peptidase S1 domain-containing protein</fullName>
    </recommendedName>
</protein>
<dbReference type="AlphaFoldDB" id="A0A8J3M024"/>
<dbReference type="SUPFAM" id="SSF50494">
    <property type="entry name" value="Trypsin-like serine proteases"/>
    <property type="match status" value="1"/>
</dbReference>
<evidence type="ECO:0000313" key="3">
    <source>
        <dbReference type="EMBL" id="GHF15358.1"/>
    </source>
</evidence>
<dbReference type="PANTHER" id="PTHR30032">
    <property type="entry name" value="N-ACETYLMURAMOYL-L-ALANINE AMIDASE-RELATED"/>
    <property type="match status" value="1"/>
</dbReference>
<keyword evidence="4" id="KW-1185">Reference proteome</keyword>
<dbReference type="Proteomes" id="UP000617531">
    <property type="component" value="Unassembled WGS sequence"/>
</dbReference>
<gene>
    <name evidence="3" type="ORF">GCM10011600_15440</name>
</gene>
<dbReference type="PANTHER" id="PTHR30032:SF8">
    <property type="entry name" value="GERMINATION-SPECIFIC N-ACETYLMURAMOYL-L-ALANINE AMIDASE"/>
    <property type="match status" value="1"/>
</dbReference>
<accession>A0A8J3M024</accession>